<dbReference type="PATRIC" id="fig|1423779.3.peg.1559"/>
<comment type="caution">
    <text evidence="1">The sequence shown here is derived from an EMBL/GenBank/DDBJ whole genome shotgun (WGS) entry which is preliminary data.</text>
</comment>
<organism evidence="1 2">
    <name type="scientific">Limosilactobacillus oris DSM 4864</name>
    <dbReference type="NCBI Taxonomy" id="1423779"/>
    <lineage>
        <taxon>Bacteria</taxon>
        <taxon>Bacillati</taxon>
        <taxon>Bacillota</taxon>
        <taxon>Bacilli</taxon>
        <taxon>Lactobacillales</taxon>
        <taxon>Lactobacillaceae</taxon>
        <taxon>Limosilactobacillus</taxon>
    </lineage>
</organism>
<accession>A0A0R1W8E5</accession>
<evidence type="ECO:0000313" key="1">
    <source>
        <dbReference type="EMBL" id="KRM14026.1"/>
    </source>
</evidence>
<proteinExistence type="predicted"/>
<name>A0A0R1W8E5_9LACO</name>
<dbReference type="RefSeq" id="WP_056984875.1">
    <property type="nucleotide sequence ID" value="NZ_AZGE01000047.1"/>
</dbReference>
<protein>
    <submittedName>
        <fullName evidence="1">Uncharacterized protein</fullName>
    </submittedName>
</protein>
<dbReference type="AlphaFoldDB" id="A0A0R1W8E5"/>
<gene>
    <name evidence="1" type="ORF">FC49_GL001507</name>
</gene>
<dbReference type="EMBL" id="AZGE01000047">
    <property type="protein sequence ID" value="KRM14026.1"/>
    <property type="molecule type" value="Genomic_DNA"/>
</dbReference>
<evidence type="ECO:0000313" key="2">
    <source>
        <dbReference type="Proteomes" id="UP000050973"/>
    </source>
</evidence>
<dbReference type="Proteomes" id="UP000050973">
    <property type="component" value="Unassembled WGS sequence"/>
</dbReference>
<sequence length="777" mass="87438">MTIPRVNFEQNERGALTRLTFNDDPTGMNWVVAPDYLDQVGYSDQDKLFGEFQLVVNGTPYQSTDYQPKLVTDDDTSTVNYRLPLVDLREDYDASGQELRWGIKLKNTSRQSISIDHLGIWLSLAYIMYRDADVQRNAEQSAAVFPTISPSFTKLAAVRRKSGLPNLGCYQLTGTVRSVGTFAEYTNRFFENVSPSLDGLLFHQLVLAGGYPHGQAPHNDWIYSRAGLRLAPGEEREWQFAFAEFADQADFYRLARHRFGHPQITFAPLVDSGQDQVVTIDSPQAVKRVWLISGPADCLTTEEVTKQLTGGRLTVSARQPGEHQLQFEFTDGSTDMVVFNVMDSISKLLERRTNYLCQHSYSGPGGRVPDSFAPLSNQGESLGKLNFILQECLLNQQQPDRVGAIRKVEASTVNYVRPKWFVDGDFLRPRKLYGDFYRVMDLEYIAHLFYLLSQCADEELEINPASTYLKWAAQVFDVRVNPDLHDNQRGKEEAQMLGVYYMYINDLLADLKRAGLTKEYSEISQSWQAAINRVADQSSTLKAAVTEHFFDNAGFGPAAGALAVNGDNVAARRYARLLKANIGFSNDFRSQAPDRWWEALSYMMHSLWGGITAAAAQIAGEHLGDPELVAAGYRATVAMLYLYDSNATATDRILKPGEAASTYSIAGPNINRPDLSRNRFGQSIFASNGGIFARLFPDGYTGEDDWDMGEELVAYLNGFGQKTYLYRDDTDRWRAINGRVTDDGEVVTMAPYIREYVDLTNHRVIKTTERKIKLEEL</sequence>
<reference evidence="1 2" key="1">
    <citation type="journal article" date="2015" name="Genome Announc.">
        <title>Expanding the biotechnology potential of lactobacilli through comparative genomics of 213 strains and associated genera.</title>
        <authorList>
            <person name="Sun Z."/>
            <person name="Harris H.M."/>
            <person name="McCann A."/>
            <person name="Guo C."/>
            <person name="Argimon S."/>
            <person name="Zhang W."/>
            <person name="Yang X."/>
            <person name="Jeffery I.B."/>
            <person name="Cooney J.C."/>
            <person name="Kagawa T.F."/>
            <person name="Liu W."/>
            <person name="Song Y."/>
            <person name="Salvetti E."/>
            <person name="Wrobel A."/>
            <person name="Rasinkangas P."/>
            <person name="Parkhill J."/>
            <person name="Rea M.C."/>
            <person name="O'Sullivan O."/>
            <person name="Ritari J."/>
            <person name="Douillard F.P."/>
            <person name="Paul Ross R."/>
            <person name="Yang R."/>
            <person name="Briner A.E."/>
            <person name="Felis G.E."/>
            <person name="de Vos W.M."/>
            <person name="Barrangou R."/>
            <person name="Klaenhammer T.R."/>
            <person name="Caufield P.W."/>
            <person name="Cui Y."/>
            <person name="Zhang H."/>
            <person name="O'Toole P.W."/>
        </authorList>
    </citation>
    <scope>NUCLEOTIDE SEQUENCE [LARGE SCALE GENOMIC DNA]</scope>
    <source>
        <strain evidence="1 2">DSM 4864</strain>
    </source>
</reference>